<evidence type="ECO:0000313" key="3">
    <source>
        <dbReference type="Proteomes" id="UP000824988"/>
    </source>
</evidence>
<keyword evidence="3" id="KW-1185">Reference proteome</keyword>
<sequence length="874" mass="93338">MGIGGQGVAAHLGQQSVEAPLQIQPGAQHQQIDEQADQAFQFGARAVGHWCAHHDVFCTGVARQQADEGSVQGHEQGGIVAARQTAQFLVQDAREMEGQAGALVALHRRARPVGGQVQQGRRALQVLPPVGQAGRQPIAGQQAALPAGVVGVLDGQGRGFRAFALEPAVVQGLQLPAQHRQRPAVGDDVVDHQQQGVLVFAQAEQAGAQQQFLAEVEGPQGFLLQAFGQFRIGIGCLGTAQLDQRQFQFHSIAAQGHGGAVLFRKHRAQGGVAIDDVLQRFPQGVGIQRAGQAERQRDVVEGRSAFQPIQEPQPALFEGRLALLRGRRQRGDGGVVAGFGLRQQGGLAGRAGAFEQPCQGDVHLESVAQPRRQPHGKQGMAAQLEEVVVHADALAAQQFRPDAAEDFFRGRGRRRIVLRRFQPVGDGQGGAVQLAVGGDGQLVQEHEGGRHHVVRQQGFQGAAQLAGGQGAVPRRHIGHQLLAVSGRAGDHRALGHVGLGGDGLFDFRQFDAEAADFHLAVQAAEELDVAVRQEARPVAAAVQARTGPGVEGIGDETFLGQLRPVPITARHAVAAGEQFPGDADGHWVQPGIDDIDRAVGDGPADGYRPAGVVIGGDGIERGKRGVFGWTVTVHQPARRRPLQHPQHGLRRDRFAAGEHLLQLGEPSRRMLHHLVEQGGGQPQAGDALLFHQPADFFRRSQAGRCDHQSAAVEQRSPDFQGGGVESHRREQQENLVLVQPGMVGVLHQSHHVAVGGHDAFRPAGGAGGVHQVGQLLRPAGGFRRGDGGRGAQFGAVYRHDFGVVLRQALQQLVAAQQPGGAAVLQQVAQARRRVIGGQRHEGAAGFQHRQQGHHQFETALQEHRHRRFRRQPGV</sequence>
<evidence type="ECO:0000313" key="2">
    <source>
        <dbReference type="EMBL" id="BBL70959.1"/>
    </source>
</evidence>
<protein>
    <submittedName>
        <fullName evidence="2">Uncharacterized protein</fullName>
    </submittedName>
</protein>
<proteinExistence type="predicted"/>
<name>A0A8D4VPG2_9GAMM</name>
<dbReference type="AlphaFoldDB" id="A0A8D4VPG2"/>
<dbReference type="Proteomes" id="UP000824988">
    <property type="component" value="Chromosome"/>
</dbReference>
<reference evidence="2" key="1">
    <citation type="submission" date="2019-06" db="EMBL/GenBank/DDBJ databases">
        <title>Complete genome sequence of Methylogaea oryzae strain JCM16910.</title>
        <authorList>
            <person name="Asakawa S."/>
        </authorList>
    </citation>
    <scope>NUCLEOTIDE SEQUENCE</scope>
    <source>
        <strain evidence="2">E10</strain>
    </source>
</reference>
<dbReference type="AntiFam" id="ANF00178">
    <property type="entry name" value="Shadow ORF (opposite dhbF)"/>
</dbReference>
<evidence type="ECO:0000256" key="1">
    <source>
        <dbReference type="SAM" id="MobiDB-lite"/>
    </source>
</evidence>
<feature type="region of interest" description="Disordered" evidence="1">
    <location>
        <begin position="708"/>
        <end position="729"/>
    </location>
</feature>
<gene>
    <name evidence="2" type="ORF">MoryE10_15650</name>
</gene>
<dbReference type="EMBL" id="AP019782">
    <property type="protein sequence ID" value="BBL70959.1"/>
    <property type="molecule type" value="Genomic_DNA"/>
</dbReference>
<organism evidence="2 3">
    <name type="scientific">Methylogaea oryzae</name>
    <dbReference type="NCBI Taxonomy" id="1295382"/>
    <lineage>
        <taxon>Bacteria</taxon>
        <taxon>Pseudomonadati</taxon>
        <taxon>Pseudomonadota</taxon>
        <taxon>Gammaproteobacteria</taxon>
        <taxon>Methylococcales</taxon>
        <taxon>Methylococcaceae</taxon>
        <taxon>Methylogaea</taxon>
    </lineage>
</organism>
<dbReference type="KEGG" id="moz:MoryE10_15650"/>
<accession>A0A8D4VPG2</accession>